<reference evidence="2" key="1">
    <citation type="journal article" date="2022" name="Mol. Ecol. Resour.">
        <title>The genomes of chicory, endive, great burdock and yacon provide insights into Asteraceae palaeo-polyploidization history and plant inulin production.</title>
        <authorList>
            <person name="Fan W."/>
            <person name="Wang S."/>
            <person name="Wang H."/>
            <person name="Wang A."/>
            <person name="Jiang F."/>
            <person name="Liu H."/>
            <person name="Zhao H."/>
            <person name="Xu D."/>
            <person name="Zhang Y."/>
        </authorList>
    </citation>
    <scope>NUCLEOTIDE SEQUENCE [LARGE SCALE GENOMIC DNA]</scope>
    <source>
        <strain evidence="2">cv. Punajuju</strain>
    </source>
</reference>
<organism evidence="1 2">
    <name type="scientific">Cichorium intybus</name>
    <name type="common">Chicory</name>
    <dbReference type="NCBI Taxonomy" id="13427"/>
    <lineage>
        <taxon>Eukaryota</taxon>
        <taxon>Viridiplantae</taxon>
        <taxon>Streptophyta</taxon>
        <taxon>Embryophyta</taxon>
        <taxon>Tracheophyta</taxon>
        <taxon>Spermatophyta</taxon>
        <taxon>Magnoliopsida</taxon>
        <taxon>eudicotyledons</taxon>
        <taxon>Gunneridae</taxon>
        <taxon>Pentapetalae</taxon>
        <taxon>asterids</taxon>
        <taxon>campanulids</taxon>
        <taxon>Asterales</taxon>
        <taxon>Asteraceae</taxon>
        <taxon>Cichorioideae</taxon>
        <taxon>Cichorieae</taxon>
        <taxon>Cichoriinae</taxon>
        <taxon>Cichorium</taxon>
    </lineage>
</organism>
<sequence length="89" mass="9688">MKGGPEVAGGTWTSSRRRNVDRRSRRAPLSVGLKVASPDIESYQEDESCIVFSFFLCYVGKGTCGGDTKEKVLHRWRTKSVNGGSSSGC</sequence>
<evidence type="ECO:0000313" key="2">
    <source>
        <dbReference type="Proteomes" id="UP001055811"/>
    </source>
</evidence>
<keyword evidence="2" id="KW-1185">Reference proteome</keyword>
<accession>A0ACB9D0Z6</accession>
<reference evidence="1 2" key="2">
    <citation type="journal article" date="2022" name="Mol. Ecol. Resour.">
        <title>The genomes of chicory, endive, great burdock and yacon provide insights into Asteraceae paleo-polyploidization history and plant inulin production.</title>
        <authorList>
            <person name="Fan W."/>
            <person name="Wang S."/>
            <person name="Wang H."/>
            <person name="Wang A."/>
            <person name="Jiang F."/>
            <person name="Liu H."/>
            <person name="Zhao H."/>
            <person name="Xu D."/>
            <person name="Zhang Y."/>
        </authorList>
    </citation>
    <scope>NUCLEOTIDE SEQUENCE [LARGE SCALE GENOMIC DNA]</scope>
    <source>
        <strain evidence="2">cv. Punajuju</strain>
        <tissue evidence="1">Leaves</tissue>
    </source>
</reference>
<dbReference type="Proteomes" id="UP001055811">
    <property type="component" value="Linkage Group LG05"/>
</dbReference>
<comment type="caution">
    <text evidence="1">The sequence shown here is derived from an EMBL/GenBank/DDBJ whole genome shotgun (WGS) entry which is preliminary data.</text>
</comment>
<gene>
    <name evidence="1" type="ORF">L2E82_30664</name>
</gene>
<protein>
    <submittedName>
        <fullName evidence="1">Uncharacterized protein</fullName>
    </submittedName>
</protein>
<name>A0ACB9D0Z6_CICIN</name>
<proteinExistence type="predicted"/>
<evidence type="ECO:0000313" key="1">
    <source>
        <dbReference type="EMBL" id="KAI3740239.1"/>
    </source>
</evidence>
<dbReference type="EMBL" id="CM042013">
    <property type="protein sequence ID" value="KAI3740239.1"/>
    <property type="molecule type" value="Genomic_DNA"/>
</dbReference>